<keyword evidence="1" id="KW-0732">Signal</keyword>
<dbReference type="STRING" id="1317117.ATO7_11718"/>
<dbReference type="EMBL" id="AQQV01000003">
    <property type="protein sequence ID" value="ORE85959.1"/>
    <property type="molecule type" value="Genomic_DNA"/>
</dbReference>
<dbReference type="Proteomes" id="UP000192342">
    <property type="component" value="Unassembled WGS sequence"/>
</dbReference>
<gene>
    <name evidence="2" type="ORF">ATO7_11718</name>
</gene>
<dbReference type="Gene3D" id="2.60.120.260">
    <property type="entry name" value="Galactose-binding domain-like"/>
    <property type="match status" value="1"/>
</dbReference>
<organism evidence="2 3">
    <name type="scientific">Oceanococcus atlanticus</name>
    <dbReference type="NCBI Taxonomy" id="1317117"/>
    <lineage>
        <taxon>Bacteria</taxon>
        <taxon>Pseudomonadati</taxon>
        <taxon>Pseudomonadota</taxon>
        <taxon>Gammaproteobacteria</taxon>
        <taxon>Chromatiales</taxon>
        <taxon>Oceanococcaceae</taxon>
        <taxon>Oceanococcus</taxon>
    </lineage>
</organism>
<reference evidence="2 3" key="1">
    <citation type="submission" date="2013-04" db="EMBL/GenBank/DDBJ databases">
        <title>Oceanococcus atlanticus 22II-S10r2 Genome Sequencing.</title>
        <authorList>
            <person name="Lai Q."/>
            <person name="Li G."/>
            <person name="Shao Z."/>
        </authorList>
    </citation>
    <scope>NUCLEOTIDE SEQUENCE [LARGE SCALE GENOMIC DNA]</scope>
    <source>
        <strain evidence="2 3">22II-S10r2</strain>
    </source>
</reference>
<protein>
    <submittedName>
        <fullName evidence="2">Putative transcriptional regulator AraC/XylS family protein</fullName>
    </submittedName>
</protein>
<name>A0A1Y1SBF2_9GAMM</name>
<keyword evidence="3" id="KW-1185">Reference proteome</keyword>
<feature type="chain" id="PRO_5013095899" evidence="1">
    <location>
        <begin position="20"/>
        <end position="205"/>
    </location>
</feature>
<evidence type="ECO:0000256" key="1">
    <source>
        <dbReference type="SAM" id="SignalP"/>
    </source>
</evidence>
<feature type="signal peptide" evidence="1">
    <location>
        <begin position="1"/>
        <end position="19"/>
    </location>
</feature>
<evidence type="ECO:0000313" key="2">
    <source>
        <dbReference type="EMBL" id="ORE85959.1"/>
    </source>
</evidence>
<dbReference type="OrthoDB" id="8365150at2"/>
<dbReference type="AlphaFoldDB" id="A0A1Y1SBF2"/>
<sequence length="205" mass="21817">MQKFIVVALVLSCSAACWAGAGVIAGPIPEGWFVYRDPAGTRYQAFLDRSTAFEGEACAVLDSLGAPDVQFATLMQAIDASSYQGRRVRLLAHVQSKQANNAWLWLRADRADGTVVAFDNMSDRRIEGTLGWQAYVIVLDIPTEAVTLAYGVGLRGGGKIWLDDVFLEEVGPSVPVTAAAGLGPHKAPVPEALVLPAPANLGLEH</sequence>
<accession>A0A1Y1SBF2</accession>
<comment type="caution">
    <text evidence="2">The sequence shown here is derived from an EMBL/GenBank/DDBJ whole genome shotgun (WGS) entry which is preliminary data.</text>
</comment>
<proteinExistence type="predicted"/>
<evidence type="ECO:0000313" key="3">
    <source>
        <dbReference type="Proteomes" id="UP000192342"/>
    </source>
</evidence>